<dbReference type="RefSeq" id="WP_092899462.1">
    <property type="nucleotide sequence ID" value="NZ_FOKK01000014.1"/>
</dbReference>
<reference evidence="1 2" key="1">
    <citation type="submission" date="2016-10" db="EMBL/GenBank/DDBJ databases">
        <authorList>
            <person name="de Groot N.N."/>
        </authorList>
    </citation>
    <scope>NUCLEOTIDE SEQUENCE [LARGE SCALE GENOMIC DNA]</scope>
    <source>
        <strain evidence="1 2">DSM 23399</strain>
    </source>
</reference>
<protein>
    <recommendedName>
        <fullName evidence="3">DUF3892 domain-containing protein</fullName>
    </recommendedName>
</protein>
<sequence length="94" mass="10387">MKRLRILCAKKISEGPLVGSITHVGGVNGTGDKWTISTKEAIEGINSRTWEFYITENREELQVIVCTSTDSESILSAKGHGYLHNLLEDLPECP</sequence>
<dbReference type="OrthoDB" id="826539at2"/>
<gene>
    <name evidence="1" type="ORF">SAMN04489723_11476</name>
</gene>
<evidence type="ECO:0008006" key="3">
    <source>
        <dbReference type="Google" id="ProtNLM"/>
    </source>
</evidence>
<dbReference type="AlphaFoldDB" id="A0A1I1BP53"/>
<organism evidence="1 2">
    <name type="scientific">Algoriphagus aquimarinus</name>
    <dbReference type="NCBI Taxonomy" id="237018"/>
    <lineage>
        <taxon>Bacteria</taxon>
        <taxon>Pseudomonadati</taxon>
        <taxon>Bacteroidota</taxon>
        <taxon>Cytophagia</taxon>
        <taxon>Cytophagales</taxon>
        <taxon>Cyclobacteriaceae</taxon>
        <taxon>Algoriphagus</taxon>
    </lineage>
</organism>
<keyword evidence="2" id="KW-1185">Reference proteome</keyword>
<accession>A0A1I1BP53</accession>
<dbReference type="Proteomes" id="UP000198790">
    <property type="component" value="Unassembled WGS sequence"/>
</dbReference>
<proteinExistence type="predicted"/>
<name>A0A1I1BP53_9BACT</name>
<evidence type="ECO:0000313" key="2">
    <source>
        <dbReference type="Proteomes" id="UP000198790"/>
    </source>
</evidence>
<evidence type="ECO:0000313" key="1">
    <source>
        <dbReference type="EMBL" id="SFB50518.1"/>
    </source>
</evidence>
<dbReference type="EMBL" id="FOKK01000014">
    <property type="protein sequence ID" value="SFB50518.1"/>
    <property type="molecule type" value="Genomic_DNA"/>
</dbReference>
<dbReference type="InterPro" id="IPR024997">
    <property type="entry name" value="DUF3892"/>
</dbReference>
<dbReference type="Pfam" id="PF13031">
    <property type="entry name" value="DUF3892"/>
    <property type="match status" value="1"/>
</dbReference>